<dbReference type="InterPro" id="IPR042095">
    <property type="entry name" value="SUMF_sf"/>
</dbReference>
<dbReference type="GO" id="GO:0004197">
    <property type="term" value="F:cysteine-type endopeptidase activity"/>
    <property type="evidence" value="ECO:0007669"/>
    <property type="project" value="InterPro"/>
</dbReference>
<dbReference type="EMBL" id="CAADFA010000064">
    <property type="protein sequence ID" value="VFJ48841.1"/>
    <property type="molecule type" value="Genomic_DNA"/>
</dbReference>
<dbReference type="Gene3D" id="3.40.50.1460">
    <property type="match status" value="1"/>
</dbReference>
<reference evidence="5" key="1">
    <citation type="submission" date="2019-02" db="EMBL/GenBank/DDBJ databases">
        <authorList>
            <person name="Gruber-Vodicka R. H."/>
            <person name="Seah K. B. B."/>
        </authorList>
    </citation>
    <scope>NUCLEOTIDE SEQUENCE</scope>
    <source>
        <strain evidence="3">BECK_BZ163</strain>
        <strain evidence="5">BECK_BZ164</strain>
        <strain evidence="4">BECK_BZ165</strain>
    </source>
</reference>
<dbReference type="PANTHER" id="PTHR23150:SF35">
    <property type="entry name" value="BLL6746 PROTEIN"/>
    <property type="match status" value="1"/>
</dbReference>
<gene>
    <name evidence="3" type="ORF">BECKFM1743A_GA0114220_1005113</name>
    <name evidence="5" type="ORF">BECKFM1743B_GA0114221_103693</name>
    <name evidence="4" type="ORF">BECKFM1743C_GA0114222_100643</name>
</gene>
<dbReference type="Gene3D" id="3.90.1580.10">
    <property type="entry name" value="paralog of FGE (formylglycine-generating enzyme)"/>
    <property type="match status" value="1"/>
</dbReference>
<feature type="domain" description="Peptidase C14 caspase" evidence="1">
    <location>
        <begin position="3"/>
        <end position="203"/>
    </location>
</feature>
<dbReference type="GO" id="GO:0120147">
    <property type="term" value="F:formylglycine-generating oxidase activity"/>
    <property type="evidence" value="ECO:0007669"/>
    <property type="project" value="TreeGrafter"/>
</dbReference>
<dbReference type="EMBL" id="CAADEZ010000051">
    <property type="protein sequence ID" value="VFJ47801.1"/>
    <property type="molecule type" value="Genomic_DNA"/>
</dbReference>
<dbReference type="SUPFAM" id="SSF56436">
    <property type="entry name" value="C-type lectin-like"/>
    <property type="match status" value="1"/>
</dbReference>
<dbReference type="InterPro" id="IPR018247">
    <property type="entry name" value="EF_Hand_1_Ca_BS"/>
</dbReference>
<dbReference type="InterPro" id="IPR029030">
    <property type="entry name" value="Caspase-like_dom_sf"/>
</dbReference>
<evidence type="ECO:0000259" key="1">
    <source>
        <dbReference type="Pfam" id="PF00656"/>
    </source>
</evidence>
<protein>
    <submittedName>
        <fullName evidence="5">Formylglycine-generating enzyme, required for sulfatase activity, contains SUMF1/FGE domain</fullName>
    </submittedName>
</protein>
<dbReference type="PROSITE" id="PS00018">
    <property type="entry name" value="EF_HAND_1"/>
    <property type="match status" value="1"/>
</dbReference>
<proteinExistence type="predicted"/>
<dbReference type="InterPro" id="IPR051043">
    <property type="entry name" value="Sulfatase_Mod_Factor_Kinase"/>
</dbReference>
<name>A0A450WEH6_9GAMM</name>
<dbReference type="AlphaFoldDB" id="A0A450WEH6"/>
<evidence type="ECO:0000259" key="2">
    <source>
        <dbReference type="Pfam" id="PF03781"/>
    </source>
</evidence>
<organism evidence="5">
    <name type="scientific">Candidatus Kentrum sp. FM</name>
    <dbReference type="NCBI Taxonomy" id="2126340"/>
    <lineage>
        <taxon>Bacteria</taxon>
        <taxon>Pseudomonadati</taxon>
        <taxon>Pseudomonadota</taxon>
        <taxon>Gammaproteobacteria</taxon>
        <taxon>Candidatus Kentrum</taxon>
    </lineage>
</organism>
<evidence type="ECO:0000313" key="4">
    <source>
        <dbReference type="EMBL" id="VFJ48841.1"/>
    </source>
</evidence>
<evidence type="ECO:0000313" key="5">
    <source>
        <dbReference type="EMBL" id="VFK15415.1"/>
    </source>
</evidence>
<feature type="domain" description="Sulfatase-modifying factor enzyme-like" evidence="2">
    <location>
        <begin position="460"/>
        <end position="726"/>
    </location>
</feature>
<accession>A0A450WEH6</accession>
<sequence length="728" mass="81246">MTKHALLIGVSEYTPDFKHLPAAVRDAAAFRALLRDPKLGGFAASHVTLLGNPARQEMEIAIESLFADRHRDDLVFLFFSGHGVKDYDDPLGRVYFAARDTRKTPNGRLRIATAVAAATIHGYMEDSRARRQVIVLDSCFSGAFPQGLSVKDDGKVDIRNQLGGEGRAVLTSSSALQYSYQQDDENLSLYTRFLIQGIETGEADADKDGIISAGEWHAYAKREVQAIRPAMAPEFYPGREGYAIHVARVPPTMTPTSDAHGPAVATSGDPGEAYRQEVAYLVHQGKGKISIVDRIVLDELRDEFGLDAAMAEIMEEQVLAPYRKAREEHRQRRQRYARLLRRLLEHQGGELDKTARATLGRQRERLELGEKDAEAIETGIREELARKREQEQQYGQALRELMQGKEFLLPDELRERLSRIRQGVDLPEEAIGRLHADMNKAPLEPGQPFRDRLKDGSLGPSMIVIPAGKFLMGSPEGEAGRFDQEGPQHEVIFANPFALGRGAVMVGEFRAFVEATDYRTQAEEGKGCFVWNRDEGKWERRKDCNWQSPGFQQDDHHPVVGITWNDAMEYVAWLREQTGENYRLPSEAEWEYAARAGTTTPFSTGECIHTDQANYDGSRDDYADCGASTGVWREKTVPVGSLPANPWGLHEVHGNVDEWTADCWHGNYRDAPTDGSAWDKGNRGDCSWRVVRGGGWVDEPGGLRSAFRLGGNPDFAFSSIGFRLARGL</sequence>
<dbReference type="InterPro" id="IPR016187">
    <property type="entry name" value="CTDL_fold"/>
</dbReference>
<dbReference type="Pfam" id="PF03781">
    <property type="entry name" value="FGE-sulfatase"/>
    <property type="match status" value="1"/>
</dbReference>
<dbReference type="GO" id="GO:0006508">
    <property type="term" value="P:proteolysis"/>
    <property type="evidence" value="ECO:0007669"/>
    <property type="project" value="InterPro"/>
</dbReference>
<dbReference type="Pfam" id="PF00656">
    <property type="entry name" value="Peptidase_C14"/>
    <property type="match status" value="1"/>
</dbReference>
<dbReference type="SUPFAM" id="SSF52129">
    <property type="entry name" value="Caspase-like"/>
    <property type="match status" value="1"/>
</dbReference>
<dbReference type="InterPro" id="IPR005532">
    <property type="entry name" value="SUMF_dom"/>
</dbReference>
<dbReference type="EMBL" id="CAADFL010000369">
    <property type="protein sequence ID" value="VFK15415.1"/>
    <property type="molecule type" value="Genomic_DNA"/>
</dbReference>
<dbReference type="InterPro" id="IPR011600">
    <property type="entry name" value="Pept_C14_caspase"/>
</dbReference>
<evidence type="ECO:0000313" key="3">
    <source>
        <dbReference type="EMBL" id="VFJ47801.1"/>
    </source>
</evidence>
<dbReference type="PANTHER" id="PTHR23150">
    <property type="entry name" value="SULFATASE MODIFYING FACTOR 1, 2"/>
    <property type="match status" value="1"/>
</dbReference>
<dbReference type="NCBIfam" id="NF047832">
    <property type="entry name" value="caspase_w_EACC1"/>
    <property type="match status" value="1"/>
</dbReference>